<keyword evidence="2" id="KW-1185">Reference proteome</keyword>
<sequence>MVAELTLQAGMRTMTVRDSDHHNDVAHQAMPAVLFYPTRSPTRLMTMGPFSPVVAFNGVPDLPPNGLKGLILLSHGTGGSLMAHYNLAQRLAQHGYLVAALQHSGDNWNDRSLVLSPNYFSERALQLSRLLDVVLADPQWRDHIPLERIGALGHSAGGFSVLSLAGGIADRQLAQQHCEAVNDDQLFCTLVANPDEAMTHSAPVDVMDGRIKAVFAMAPNGILFTAASMQRMIAAIQIVTAEKDSVLPAQYHASWLRAHLPQAHFEEVSNAGHFAFMAQPATTLPSDAGDAAENPPGFDRGAYLLKLEQQVVAFFDQNLS</sequence>
<proteinExistence type="predicted"/>
<protein>
    <recommendedName>
        <fullName evidence="3">Dienelactone hydrolase</fullName>
    </recommendedName>
</protein>
<dbReference type="Proteomes" id="UP000451565">
    <property type="component" value="Unassembled WGS sequence"/>
</dbReference>
<evidence type="ECO:0000313" key="2">
    <source>
        <dbReference type="Proteomes" id="UP000451565"/>
    </source>
</evidence>
<evidence type="ECO:0008006" key="3">
    <source>
        <dbReference type="Google" id="ProtNLM"/>
    </source>
</evidence>
<dbReference type="SUPFAM" id="SSF53474">
    <property type="entry name" value="alpha/beta-Hydrolases"/>
    <property type="match status" value="1"/>
</dbReference>
<comment type="caution">
    <text evidence="1">The sequence shown here is derived from an EMBL/GenBank/DDBJ whole genome shotgun (WGS) entry which is preliminary data.</text>
</comment>
<dbReference type="InterPro" id="IPR016986">
    <property type="entry name" value="UCP031982_abhydr"/>
</dbReference>
<dbReference type="Gene3D" id="3.40.50.1820">
    <property type="entry name" value="alpha/beta hydrolase"/>
    <property type="match status" value="1"/>
</dbReference>
<dbReference type="OrthoDB" id="192696at2"/>
<accession>A0A843YUL1</accession>
<organism evidence="1 2">
    <name type="scientific">Glaciimonas soli</name>
    <dbReference type="NCBI Taxonomy" id="2590999"/>
    <lineage>
        <taxon>Bacteria</taxon>
        <taxon>Pseudomonadati</taxon>
        <taxon>Pseudomonadota</taxon>
        <taxon>Betaproteobacteria</taxon>
        <taxon>Burkholderiales</taxon>
        <taxon>Oxalobacteraceae</taxon>
        <taxon>Glaciimonas</taxon>
    </lineage>
</organism>
<dbReference type="PIRSF" id="PIRSF031982">
    <property type="entry name" value="UCP031982_abhydr"/>
    <property type="match status" value="1"/>
</dbReference>
<dbReference type="AlphaFoldDB" id="A0A843YUL1"/>
<reference evidence="1 2" key="1">
    <citation type="submission" date="2019-10" db="EMBL/GenBank/DDBJ databases">
        <title>Glaciimonas soli sp. nov., a psychrophilic bacterium isolated from the forest soil of a high elevation mountain in Taiwan.</title>
        <authorList>
            <person name="Wang L.-T."/>
            <person name="Shieh W.Y."/>
        </authorList>
    </citation>
    <scope>NUCLEOTIDE SEQUENCE [LARGE SCALE GENOMIC DNA]</scope>
    <source>
        <strain evidence="1 2">GS1</strain>
    </source>
</reference>
<gene>
    <name evidence="1" type="ORF">GEV47_10915</name>
</gene>
<dbReference type="EMBL" id="WINI01000005">
    <property type="protein sequence ID" value="MQR01188.1"/>
    <property type="molecule type" value="Genomic_DNA"/>
</dbReference>
<dbReference type="InterPro" id="IPR029058">
    <property type="entry name" value="AB_hydrolase_fold"/>
</dbReference>
<name>A0A843YUL1_9BURK</name>
<dbReference type="RefSeq" id="WP_153234824.1">
    <property type="nucleotide sequence ID" value="NZ_WINI01000005.1"/>
</dbReference>
<evidence type="ECO:0000313" key="1">
    <source>
        <dbReference type="EMBL" id="MQR01188.1"/>
    </source>
</evidence>